<sequence length="351" mass="40125">MGVMAPIERENISVEILFLEKTRRRFIVEWRAAPSTVSQTQLMKDLFLQFWLQVEGLIMAGFLPSNDNTAFLATNGKAKALFEALTEYPPLCKLENGVWGVRSVFVAIPSLAPDGNSLFSLWRRLDDEAMVMLDQVRQLEKLMKTAGTQDPYWRDMISFSSMVSDKFKTRTRVLDVYAHQTYVKKLIFPSNIFMEVINCSWVQQVDGRRVKYHFQFEPITSSMYGGQEDEDGLHSELFDHSVVLWNARGSLRSHFWEAVDFLHRRTLPDVMIIFNTAVAEDRIIGVGNDQIMYDEVFTAPANNGVGGIMCQWYKSRVNVACVKSDISENASYISISITPRRYMGLSTYGPC</sequence>
<evidence type="ECO:0000313" key="2">
    <source>
        <dbReference type="Proteomes" id="UP001054252"/>
    </source>
</evidence>
<proteinExistence type="predicted"/>
<name>A0AAV5JFQ5_9ROSI</name>
<dbReference type="EMBL" id="BPVZ01000031">
    <property type="protein sequence ID" value="GKV10188.1"/>
    <property type="molecule type" value="Genomic_DNA"/>
</dbReference>
<gene>
    <name evidence="1" type="ORF">SLEP1_g21594</name>
</gene>
<protein>
    <submittedName>
        <fullName evidence="1">Uncharacterized protein</fullName>
    </submittedName>
</protein>
<dbReference type="Proteomes" id="UP001054252">
    <property type="component" value="Unassembled WGS sequence"/>
</dbReference>
<comment type="caution">
    <text evidence="1">The sequence shown here is derived from an EMBL/GenBank/DDBJ whole genome shotgun (WGS) entry which is preliminary data.</text>
</comment>
<dbReference type="AlphaFoldDB" id="A0AAV5JFQ5"/>
<organism evidence="1 2">
    <name type="scientific">Rubroshorea leprosula</name>
    <dbReference type="NCBI Taxonomy" id="152421"/>
    <lineage>
        <taxon>Eukaryota</taxon>
        <taxon>Viridiplantae</taxon>
        <taxon>Streptophyta</taxon>
        <taxon>Embryophyta</taxon>
        <taxon>Tracheophyta</taxon>
        <taxon>Spermatophyta</taxon>
        <taxon>Magnoliopsida</taxon>
        <taxon>eudicotyledons</taxon>
        <taxon>Gunneridae</taxon>
        <taxon>Pentapetalae</taxon>
        <taxon>rosids</taxon>
        <taxon>malvids</taxon>
        <taxon>Malvales</taxon>
        <taxon>Dipterocarpaceae</taxon>
        <taxon>Rubroshorea</taxon>
    </lineage>
</organism>
<reference evidence="1 2" key="1">
    <citation type="journal article" date="2021" name="Commun. Biol.">
        <title>The genome of Shorea leprosula (Dipterocarpaceae) highlights the ecological relevance of drought in aseasonal tropical rainforests.</title>
        <authorList>
            <person name="Ng K.K.S."/>
            <person name="Kobayashi M.J."/>
            <person name="Fawcett J.A."/>
            <person name="Hatakeyama M."/>
            <person name="Paape T."/>
            <person name="Ng C.H."/>
            <person name="Ang C.C."/>
            <person name="Tnah L.H."/>
            <person name="Lee C.T."/>
            <person name="Nishiyama T."/>
            <person name="Sese J."/>
            <person name="O'Brien M.J."/>
            <person name="Copetti D."/>
            <person name="Mohd Noor M.I."/>
            <person name="Ong R.C."/>
            <person name="Putra M."/>
            <person name="Sireger I.Z."/>
            <person name="Indrioko S."/>
            <person name="Kosugi Y."/>
            <person name="Izuno A."/>
            <person name="Isagi Y."/>
            <person name="Lee S.L."/>
            <person name="Shimizu K.K."/>
        </authorList>
    </citation>
    <scope>NUCLEOTIDE SEQUENCE [LARGE SCALE GENOMIC DNA]</scope>
    <source>
        <strain evidence="1">214</strain>
    </source>
</reference>
<evidence type="ECO:0000313" key="1">
    <source>
        <dbReference type="EMBL" id="GKV10188.1"/>
    </source>
</evidence>
<accession>A0AAV5JFQ5</accession>
<keyword evidence="2" id="KW-1185">Reference proteome</keyword>